<organism evidence="2">
    <name type="scientific">Rhizophora mucronata</name>
    <name type="common">Asiatic mangrove</name>
    <dbReference type="NCBI Taxonomy" id="61149"/>
    <lineage>
        <taxon>Eukaryota</taxon>
        <taxon>Viridiplantae</taxon>
        <taxon>Streptophyta</taxon>
        <taxon>Embryophyta</taxon>
        <taxon>Tracheophyta</taxon>
        <taxon>Spermatophyta</taxon>
        <taxon>Magnoliopsida</taxon>
        <taxon>eudicotyledons</taxon>
        <taxon>Gunneridae</taxon>
        <taxon>Pentapetalae</taxon>
        <taxon>rosids</taxon>
        <taxon>fabids</taxon>
        <taxon>Malpighiales</taxon>
        <taxon>Rhizophoraceae</taxon>
        <taxon>Rhizophora</taxon>
    </lineage>
</organism>
<evidence type="ECO:0000256" key="1">
    <source>
        <dbReference type="SAM" id="Phobius"/>
    </source>
</evidence>
<evidence type="ECO:0000313" key="2">
    <source>
        <dbReference type="EMBL" id="MBW92750.1"/>
    </source>
</evidence>
<reference evidence="2" key="1">
    <citation type="submission" date="2018-02" db="EMBL/GenBank/DDBJ databases">
        <title>Rhizophora mucronata_Transcriptome.</title>
        <authorList>
            <person name="Meera S.P."/>
            <person name="Sreeshan A."/>
            <person name="Augustine A."/>
        </authorList>
    </citation>
    <scope>NUCLEOTIDE SEQUENCE</scope>
    <source>
        <tissue evidence="2">Leaf</tissue>
    </source>
</reference>
<keyword evidence="1" id="KW-0812">Transmembrane</keyword>
<keyword evidence="1" id="KW-0472">Membrane</keyword>
<proteinExistence type="predicted"/>
<sequence>MQPHVPNLHCISIVTSTQLGTFSVQCVQNHFIPVYLWQLLLVSGGICVDFGFKYIFLNRLNHILPILL</sequence>
<keyword evidence="1" id="KW-1133">Transmembrane helix</keyword>
<accession>A0A2P2JGZ9</accession>
<dbReference type="EMBL" id="GGEC01012267">
    <property type="protein sequence ID" value="MBW92750.1"/>
    <property type="molecule type" value="Transcribed_RNA"/>
</dbReference>
<protein>
    <submittedName>
        <fullName evidence="2">Uncharacterized protein</fullName>
    </submittedName>
</protein>
<feature type="transmembrane region" description="Helical" evidence="1">
    <location>
        <begin position="35"/>
        <end position="56"/>
    </location>
</feature>
<name>A0A2P2JGZ9_RHIMU</name>
<dbReference type="AlphaFoldDB" id="A0A2P2JGZ9"/>